<comment type="caution">
    <text evidence="3">The sequence shown here is derived from an EMBL/GenBank/DDBJ whole genome shotgun (WGS) entry which is preliminary data.</text>
</comment>
<dbReference type="Gene3D" id="3.30.160.690">
    <property type="entry name" value="Bacterial toxin RNase RnlA/LsoA, N repeated domain"/>
    <property type="match status" value="1"/>
</dbReference>
<dbReference type="Pfam" id="PF19417">
    <property type="entry name" value="RnlA_toxin_N"/>
    <property type="match status" value="1"/>
</dbReference>
<dbReference type="Gene3D" id="3.30.310.240">
    <property type="entry name" value="Bacterial toxin RNase RnlA/LsoA, N-terminal domain"/>
    <property type="match status" value="1"/>
</dbReference>
<dbReference type="EMBL" id="NOII01000013">
    <property type="protein sequence ID" value="OYD56392.1"/>
    <property type="molecule type" value="Genomic_DNA"/>
</dbReference>
<dbReference type="GO" id="GO:0004521">
    <property type="term" value="F:RNA endonuclease activity"/>
    <property type="evidence" value="ECO:0007669"/>
    <property type="project" value="InterPro"/>
</dbReference>
<dbReference type="Proteomes" id="UP000215059">
    <property type="component" value="Unassembled WGS sequence"/>
</dbReference>
<evidence type="ECO:0000313" key="4">
    <source>
        <dbReference type="Proteomes" id="UP000215059"/>
    </source>
</evidence>
<dbReference type="InterPro" id="IPR043994">
    <property type="entry name" value="RnlA/LsoA-toxin_DBD"/>
</dbReference>
<evidence type="ECO:0000259" key="2">
    <source>
        <dbReference type="Pfam" id="PF19417"/>
    </source>
</evidence>
<gene>
    <name evidence="3" type="ORF">CGZ90_17720</name>
</gene>
<evidence type="ECO:0000259" key="1">
    <source>
        <dbReference type="Pfam" id="PF19034"/>
    </source>
</evidence>
<dbReference type="OrthoDB" id="9811552at2"/>
<proteinExistence type="predicted"/>
<dbReference type="AlphaFoldDB" id="A0A235F597"/>
<protein>
    <recommendedName>
        <fullName evidence="5">Bacterial toxin RNase RnlA/LsoA DBD domain-containing protein</fullName>
    </recommendedName>
</protein>
<keyword evidence="4" id="KW-1185">Reference proteome</keyword>
<accession>A0A235F597</accession>
<dbReference type="Gene3D" id="6.10.250.2650">
    <property type="match status" value="1"/>
</dbReference>
<feature type="domain" description="Bacterial toxin RNase RnlA/LsoA N-terminal" evidence="2">
    <location>
        <begin position="7"/>
        <end position="88"/>
    </location>
</feature>
<name>A0A235F597_9BACL</name>
<organism evidence="3 4">
    <name type="scientific">Fictibacillus aquaticus</name>
    <dbReference type="NCBI Taxonomy" id="2021314"/>
    <lineage>
        <taxon>Bacteria</taxon>
        <taxon>Bacillati</taxon>
        <taxon>Bacillota</taxon>
        <taxon>Bacilli</taxon>
        <taxon>Bacillales</taxon>
        <taxon>Fictibacillaceae</taxon>
        <taxon>Fictibacillus</taxon>
    </lineage>
</organism>
<evidence type="ECO:0000313" key="3">
    <source>
        <dbReference type="EMBL" id="OYD56392.1"/>
    </source>
</evidence>
<reference evidence="3 4" key="1">
    <citation type="submission" date="2017-07" db="EMBL/GenBank/DDBJ databases">
        <title>Fictibacillus sp. nov. GDSW-R2A3 Genome sequencing and assembly.</title>
        <authorList>
            <person name="Mayilraj S."/>
        </authorList>
    </citation>
    <scope>NUCLEOTIDE SEQUENCE [LARGE SCALE GENOMIC DNA]</scope>
    <source>
        <strain evidence="3 4">GDSW-R2A3</strain>
    </source>
</reference>
<dbReference type="Pfam" id="PF19034">
    <property type="entry name" value="RnlA-toxin_DBD"/>
    <property type="match status" value="1"/>
</dbReference>
<feature type="domain" description="Bacterial toxin RNase RnlA/LsoA DBD" evidence="1">
    <location>
        <begin position="208"/>
        <end position="331"/>
    </location>
</feature>
<evidence type="ECO:0008006" key="5">
    <source>
        <dbReference type="Google" id="ProtNLM"/>
    </source>
</evidence>
<sequence>MRTKTKYGQLHLYRDQIETTVIAFLSSKEEEFTCSELNNVNGNRHRIEFTYGFDANKVDFHYNMDGTTTIDLTPGGVNEIKEEMAEFIKNSSICQEKEISGFDKPFFVFKNVEYEDFTTVLNLVKELDGVSENSNRVVPGGNQWVLKSSVNNETVTISYFLKTKKAMVQGKPLKLFTETYTYLLNLMDVEEIPKIMNQQLSIAHNITKETIVNELDIYLPDAIEKISEKLKRLSYQALMNLKVNDDMFDYAFLAYPSFRLIEGHLKYVMHEKTIPLESGNFSMFTKLIPGHLSRYTLQPTYDVKFTSQQKKSVEDAYNFYKYNRNPLFHWDCLDGPLKVDRTRMIERLDEAQGYIQDVFSIMNDYYK</sequence>
<dbReference type="InterPro" id="IPR045837">
    <property type="entry name" value="RnlA_toxin_N"/>
</dbReference>
<dbReference type="RefSeq" id="WP_094253874.1">
    <property type="nucleotide sequence ID" value="NZ_JBHLXL010000005.1"/>
</dbReference>